<dbReference type="FunFam" id="1.20.1740.10:FF:000042">
    <property type="entry name" value="Similar to amino acid transporter"/>
    <property type="match status" value="1"/>
</dbReference>
<evidence type="ECO:0000256" key="3">
    <source>
        <dbReference type="ARBA" id="ARBA00022989"/>
    </source>
</evidence>
<keyword evidence="4 6" id="KW-0472">Membrane</keyword>
<protein>
    <recommendedName>
        <fullName evidence="9">Amino acid permease/ SLC12A domain-containing protein</fullName>
    </recommendedName>
</protein>
<evidence type="ECO:0000313" key="7">
    <source>
        <dbReference type="EMBL" id="VVT58700.1"/>
    </source>
</evidence>
<accession>A0A5E8C6L4</accession>
<dbReference type="Gene3D" id="1.20.1740.10">
    <property type="entry name" value="Amino acid/polyamine transporter I"/>
    <property type="match status" value="1"/>
</dbReference>
<feature type="transmembrane region" description="Helical" evidence="6">
    <location>
        <begin position="262"/>
        <end position="282"/>
    </location>
</feature>
<comment type="subcellular location">
    <subcellularLocation>
        <location evidence="1">Membrane</location>
        <topology evidence="1">Multi-pass membrane protein</topology>
    </subcellularLocation>
</comment>
<reference evidence="7 8" key="1">
    <citation type="submission" date="2019-09" db="EMBL/GenBank/DDBJ databases">
        <authorList>
            <person name="Brejova B."/>
        </authorList>
    </citation>
    <scope>NUCLEOTIDE SEQUENCE [LARGE SCALE GENOMIC DNA]</scope>
</reference>
<feature type="compositionally biased region" description="Polar residues" evidence="5">
    <location>
        <begin position="1"/>
        <end position="13"/>
    </location>
</feature>
<feature type="transmembrane region" description="Helical" evidence="6">
    <location>
        <begin position="496"/>
        <end position="520"/>
    </location>
</feature>
<evidence type="ECO:0000256" key="1">
    <source>
        <dbReference type="ARBA" id="ARBA00004141"/>
    </source>
</evidence>
<evidence type="ECO:0000313" key="8">
    <source>
        <dbReference type="Proteomes" id="UP000398389"/>
    </source>
</evidence>
<feature type="transmembrane region" description="Helical" evidence="6">
    <location>
        <begin position="294"/>
        <end position="315"/>
    </location>
</feature>
<dbReference type="Pfam" id="PF13520">
    <property type="entry name" value="AA_permease_2"/>
    <property type="match status" value="1"/>
</dbReference>
<feature type="transmembrane region" description="Helical" evidence="6">
    <location>
        <begin position="472"/>
        <end position="490"/>
    </location>
</feature>
<dbReference type="EMBL" id="CABVLU010000005">
    <property type="protein sequence ID" value="VVT58700.1"/>
    <property type="molecule type" value="Genomic_DNA"/>
</dbReference>
<dbReference type="InterPro" id="IPR002293">
    <property type="entry name" value="AA/rel_permease1"/>
</dbReference>
<feature type="compositionally biased region" description="Low complexity" evidence="5">
    <location>
        <begin position="25"/>
        <end position="37"/>
    </location>
</feature>
<feature type="compositionally biased region" description="Low complexity" evidence="5">
    <location>
        <begin position="47"/>
        <end position="65"/>
    </location>
</feature>
<feature type="transmembrane region" description="Helical" evidence="6">
    <location>
        <begin position="558"/>
        <end position="574"/>
    </location>
</feature>
<dbReference type="GO" id="GO:0016020">
    <property type="term" value="C:membrane"/>
    <property type="evidence" value="ECO:0007669"/>
    <property type="project" value="UniProtKB-SubCell"/>
</dbReference>
<evidence type="ECO:0008006" key="9">
    <source>
        <dbReference type="Google" id="ProtNLM"/>
    </source>
</evidence>
<feature type="transmembrane region" description="Helical" evidence="6">
    <location>
        <begin position="224"/>
        <end position="250"/>
    </location>
</feature>
<keyword evidence="3 6" id="KW-1133">Transmembrane helix</keyword>
<dbReference type="PANTHER" id="PTHR11785:SF512">
    <property type="entry name" value="SOBREMESA, ISOFORM B"/>
    <property type="match status" value="1"/>
</dbReference>
<dbReference type="InterPro" id="IPR050598">
    <property type="entry name" value="AminoAcid_Transporter"/>
</dbReference>
<proteinExistence type="predicted"/>
<dbReference type="RefSeq" id="XP_031856942.1">
    <property type="nucleotide sequence ID" value="XM_032001051.1"/>
</dbReference>
<evidence type="ECO:0000256" key="5">
    <source>
        <dbReference type="SAM" id="MobiDB-lite"/>
    </source>
</evidence>
<keyword evidence="8" id="KW-1185">Reference proteome</keyword>
<feature type="region of interest" description="Disordered" evidence="5">
    <location>
        <begin position="1"/>
        <end position="85"/>
    </location>
</feature>
<evidence type="ECO:0000256" key="6">
    <source>
        <dbReference type="SAM" id="Phobius"/>
    </source>
</evidence>
<dbReference type="AlphaFoldDB" id="A0A5E8C6L4"/>
<feature type="transmembrane region" description="Helical" evidence="6">
    <location>
        <begin position="376"/>
        <end position="398"/>
    </location>
</feature>
<name>A0A5E8C6L4_9ASCO</name>
<dbReference type="PANTHER" id="PTHR11785">
    <property type="entry name" value="AMINO ACID TRANSPORTER"/>
    <property type="match status" value="1"/>
</dbReference>
<evidence type="ECO:0000256" key="2">
    <source>
        <dbReference type="ARBA" id="ARBA00022692"/>
    </source>
</evidence>
<dbReference type="GeneID" id="43585151"/>
<dbReference type="GO" id="GO:0015179">
    <property type="term" value="F:L-amino acid transmembrane transporter activity"/>
    <property type="evidence" value="ECO:0007669"/>
    <property type="project" value="TreeGrafter"/>
</dbReference>
<dbReference type="OrthoDB" id="10062876at2759"/>
<keyword evidence="2 6" id="KW-0812">Transmembrane</keyword>
<feature type="transmembrane region" description="Helical" evidence="6">
    <location>
        <begin position="175"/>
        <end position="197"/>
    </location>
</feature>
<dbReference type="Proteomes" id="UP000398389">
    <property type="component" value="Unassembled WGS sequence"/>
</dbReference>
<gene>
    <name evidence="7" type="ORF">SAPINGB_P006340</name>
</gene>
<organism evidence="7 8">
    <name type="scientific">Magnusiomyces paraingens</name>
    <dbReference type="NCBI Taxonomy" id="2606893"/>
    <lineage>
        <taxon>Eukaryota</taxon>
        <taxon>Fungi</taxon>
        <taxon>Dikarya</taxon>
        <taxon>Ascomycota</taxon>
        <taxon>Saccharomycotina</taxon>
        <taxon>Dipodascomycetes</taxon>
        <taxon>Dipodascales</taxon>
        <taxon>Dipodascaceae</taxon>
        <taxon>Magnusiomyces</taxon>
    </lineage>
</organism>
<sequence>MGTGNYTKLSSSGAEEDQGIPLEPLDSFDLDSLASSGDGDHGEGHGHSSSLGTPSSRGLSPLRSPIGSHSGSDVPGFDDDDYQHLLLGGGGGGAGNIGWGESSRGGHARSGSVSTLGDVVFALPSTRVRRTDTEVPLEKQKRLSLFDGLSLVIGLQIGSGIFSSPTQVDRNAGSVGASLVVWLVAGLLAWTGASSFAELGTTIPLNGSSQAYLNHIYGPLPSFLFSWTAVTILKPGSAAIISIIFGEYIARCIGAEVINTYWFHKLFAIIALTAVTAINSFSTKLGARTGNVLFVLKLLLLLALIVLGIVGAVILRKDPVPSALVASGGHIFAGSSKDIGHYAIALYAGLWAYDGWDNVNYVAAEMKNARKDLPRVIHTALPTVIVAYLLANVSYYAVLTREELLNSATVTLTMANKVTGRVGGIIFALGISLSCLGALNASVFTYARLIYTSAKDGFYPQIFAHTSIKRGAPLNALLLSYALTLIFVLVGEFHSLLTFCGLASYLFYFWTVLGVVFLRVREPNLDRPYKTFITTPILFCCVALFLVSRTVFEEPLQSLYAVLFISAGVPLYFWRFGISWRPSVPDWLRRVFRR</sequence>
<feature type="transmembrane region" description="Helical" evidence="6">
    <location>
        <begin position="418"/>
        <end position="451"/>
    </location>
</feature>
<evidence type="ECO:0000256" key="4">
    <source>
        <dbReference type="ARBA" id="ARBA00023136"/>
    </source>
</evidence>
<feature type="transmembrane region" description="Helical" evidence="6">
    <location>
        <begin position="532"/>
        <end position="552"/>
    </location>
</feature>